<evidence type="ECO:0000256" key="4">
    <source>
        <dbReference type="SAM" id="MobiDB-lite"/>
    </source>
</evidence>
<organism evidence="6 7">
    <name type="scientific">Acidaminobacter hydrogenoformans DSM 2784</name>
    <dbReference type="NCBI Taxonomy" id="1120920"/>
    <lineage>
        <taxon>Bacteria</taxon>
        <taxon>Bacillati</taxon>
        <taxon>Bacillota</taxon>
        <taxon>Clostridia</taxon>
        <taxon>Peptostreptococcales</taxon>
        <taxon>Acidaminobacteraceae</taxon>
        <taxon>Acidaminobacter</taxon>
    </lineage>
</organism>
<proteinExistence type="inferred from homology"/>
<evidence type="ECO:0000256" key="2">
    <source>
        <dbReference type="ARBA" id="ARBA00024446"/>
    </source>
</evidence>
<feature type="compositionally biased region" description="Basic and acidic residues" evidence="4">
    <location>
        <begin position="89"/>
        <end position="101"/>
    </location>
</feature>
<dbReference type="PANTHER" id="PTHR33941">
    <property type="entry name" value="PROPANEDIOL UTILIZATION PROTEIN PDUA"/>
    <property type="match status" value="1"/>
</dbReference>
<dbReference type="InterPro" id="IPR000249">
    <property type="entry name" value="BMC_dom"/>
</dbReference>
<evidence type="ECO:0000313" key="7">
    <source>
        <dbReference type="Proteomes" id="UP000199208"/>
    </source>
</evidence>
<dbReference type="STRING" id="1120920.SAMN03080599_02901"/>
<dbReference type="InterPro" id="IPR050575">
    <property type="entry name" value="BMC_shell"/>
</dbReference>
<protein>
    <submittedName>
        <fullName evidence="6">Carboxysome shell and ethanolamine utilization microcompartment protein CcmL/EutN</fullName>
    </submittedName>
</protein>
<sequence length="132" mass="13626">METVGLTTAAAALDAAIKAAEVQCVGVEKVIGVDKIISVTVSIVGDVAAVQAAVDAGVMAASAVGKVVSSHVIPRPHSDVDKLIEMFRKDKGESPQEKAPEELDEAAADSGLKSETETSSEEPSEDLRARRA</sequence>
<feature type="domain" description="BMC" evidence="5">
    <location>
        <begin position="1"/>
        <end position="85"/>
    </location>
</feature>
<dbReference type="Proteomes" id="UP000199208">
    <property type="component" value="Unassembled WGS sequence"/>
</dbReference>
<accession>A0A1G5S5N9</accession>
<dbReference type="AlphaFoldDB" id="A0A1G5S5N9"/>
<dbReference type="Pfam" id="PF00936">
    <property type="entry name" value="BMC"/>
    <property type="match status" value="1"/>
</dbReference>
<evidence type="ECO:0000313" key="6">
    <source>
        <dbReference type="EMBL" id="SCZ81636.1"/>
    </source>
</evidence>
<evidence type="ECO:0000256" key="1">
    <source>
        <dbReference type="ARBA" id="ARBA00024322"/>
    </source>
</evidence>
<dbReference type="SUPFAM" id="SSF143414">
    <property type="entry name" value="CcmK-like"/>
    <property type="match status" value="1"/>
</dbReference>
<gene>
    <name evidence="6" type="ORF">SAMN03080599_02901</name>
</gene>
<dbReference type="OrthoDB" id="9812608at2"/>
<comment type="similarity">
    <text evidence="3">Belongs to the bacterial microcompartments protein family.</text>
</comment>
<dbReference type="PANTHER" id="PTHR33941:SF11">
    <property type="entry name" value="BACTERIAL MICROCOMPARTMENT SHELL PROTEIN PDUJ"/>
    <property type="match status" value="1"/>
</dbReference>
<comment type="subcellular location">
    <subcellularLocation>
        <location evidence="1">Bacterial microcompartment</location>
    </subcellularLocation>
</comment>
<evidence type="ECO:0000256" key="3">
    <source>
        <dbReference type="PROSITE-ProRule" id="PRU01278"/>
    </source>
</evidence>
<keyword evidence="2" id="KW-1283">Bacterial microcompartment</keyword>
<dbReference type="EMBL" id="FMWL01000020">
    <property type="protein sequence ID" value="SCZ81636.1"/>
    <property type="molecule type" value="Genomic_DNA"/>
</dbReference>
<dbReference type="GO" id="GO:0031469">
    <property type="term" value="C:bacterial microcompartment"/>
    <property type="evidence" value="ECO:0007669"/>
    <property type="project" value="UniProtKB-SubCell"/>
</dbReference>
<reference evidence="6 7" key="1">
    <citation type="submission" date="2016-10" db="EMBL/GenBank/DDBJ databases">
        <authorList>
            <person name="de Groot N.N."/>
        </authorList>
    </citation>
    <scope>NUCLEOTIDE SEQUENCE [LARGE SCALE GENOMIC DNA]</scope>
    <source>
        <strain evidence="6 7">DSM 2784</strain>
    </source>
</reference>
<feature type="region of interest" description="Disordered" evidence="4">
    <location>
        <begin position="89"/>
        <end position="132"/>
    </location>
</feature>
<dbReference type="InterPro" id="IPR044872">
    <property type="entry name" value="CcmK/CsoS1_BMC"/>
</dbReference>
<dbReference type="PROSITE" id="PS51930">
    <property type="entry name" value="BMC_2"/>
    <property type="match status" value="1"/>
</dbReference>
<keyword evidence="7" id="KW-1185">Reference proteome</keyword>
<name>A0A1G5S5N9_9FIRM</name>
<dbReference type="InterPro" id="IPR037233">
    <property type="entry name" value="CcmK-like_sf"/>
</dbReference>
<evidence type="ECO:0000259" key="5">
    <source>
        <dbReference type="PROSITE" id="PS51930"/>
    </source>
</evidence>
<dbReference type="SMART" id="SM00877">
    <property type="entry name" value="BMC"/>
    <property type="match status" value="1"/>
</dbReference>
<dbReference type="Gene3D" id="3.30.70.1710">
    <property type="match status" value="1"/>
</dbReference>